<dbReference type="EMBL" id="CABVJC010000012">
    <property type="protein sequence ID" value="VVQ23640.1"/>
    <property type="molecule type" value="Genomic_DNA"/>
</dbReference>
<dbReference type="Proteomes" id="UP000326452">
    <property type="component" value="Unassembled WGS sequence"/>
</dbReference>
<proteinExistence type="predicted"/>
<organism evidence="1 2">
    <name type="scientific">Pseudomonas fluorescens</name>
    <dbReference type="NCBI Taxonomy" id="294"/>
    <lineage>
        <taxon>Bacteria</taxon>
        <taxon>Pseudomonadati</taxon>
        <taxon>Pseudomonadota</taxon>
        <taxon>Gammaproteobacteria</taxon>
        <taxon>Pseudomonadales</taxon>
        <taxon>Pseudomonadaceae</taxon>
        <taxon>Pseudomonas</taxon>
    </lineage>
</organism>
<reference evidence="1 2" key="1">
    <citation type="submission" date="2019-09" db="EMBL/GenBank/DDBJ databases">
        <authorList>
            <person name="Chandra G."/>
            <person name="Truman W A."/>
        </authorList>
    </citation>
    <scope>NUCLEOTIDE SEQUENCE [LARGE SCALE GENOMIC DNA]</scope>
    <source>
        <strain evidence="1">PS941</strain>
    </source>
</reference>
<sequence length="43" mass="4877">MAKFDYFNFGARAWLRVCLMYGVLSARLIEDVEILMAAAADHP</sequence>
<evidence type="ECO:0000313" key="1">
    <source>
        <dbReference type="EMBL" id="VVQ23640.1"/>
    </source>
</evidence>
<evidence type="ECO:0000313" key="2">
    <source>
        <dbReference type="Proteomes" id="UP000326452"/>
    </source>
</evidence>
<accession>A0A5E7VLP3</accession>
<protein>
    <submittedName>
        <fullName evidence="1">Uncharacterized protein</fullName>
    </submittedName>
</protein>
<dbReference type="AlphaFoldDB" id="A0A5E7VLP3"/>
<gene>
    <name evidence="1" type="ORF">PS941_05583</name>
</gene>
<name>A0A5E7VLP3_PSEFL</name>